<feature type="transmembrane region" description="Helical" evidence="8">
    <location>
        <begin position="22"/>
        <end position="46"/>
    </location>
</feature>
<dbReference type="PANTHER" id="PTHR24243:SF230">
    <property type="entry name" value="G-PROTEIN COUPLED RECEPTORS FAMILY 1 PROFILE DOMAIN-CONTAINING PROTEIN"/>
    <property type="match status" value="1"/>
</dbReference>
<keyword evidence="5 8" id="KW-0472">Membrane</keyword>
<dbReference type="InterPro" id="IPR017452">
    <property type="entry name" value="GPCR_Rhodpsn_7TM"/>
</dbReference>
<evidence type="ECO:0000313" key="10">
    <source>
        <dbReference type="EMBL" id="KAK2154361.1"/>
    </source>
</evidence>
<protein>
    <recommendedName>
        <fullName evidence="9">G-protein coupled receptors family 1 profile domain-containing protein</fullName>
    </recommendedName>
</protein>
<feature type="transmembrane region" description="Helical" evidence="8">
    <location>
        <begin position="58"/>
        <end position="81"/>
    </location>
</feature>
<comment type="caution">
    <text evidence="10">The sequence shown here is derived from an EMBL/GenBank/DDBJ whole genome shotgun (WGS) entry which is preliminary data.</text>
</comment>
<evidence type="ECO:0000256" key="1">
    <source>
        <dbReference type="ARBA" id="ARBA00004141"/>
    </source>
</evidence>
<reference evidence="10" key="1">
    <citation type="journal article" date="2023" name="Mol. Biol. Evol.">
        <title>Third-Generation Sequencing Reveals the Adaptive Role of the Epigenome in Three Deep-Sea Polychaetes.</title>
        <authorList>
            <person name="Perez M."/>
            <person name="Aroh O."/>
            <person name="Sun Y."/>
            <person name="Lan Y."/>
            <person name="Juniper S.K."/>
            <person name="Young C.R."/>
            <person name="Angers B."/>
            <person name="Qian P.Y."/>
        </authorList>
    </citation>
    <scope>NUCLEOTIDE SEQUENCE</scope>
    <source>
        <strain evidence="10">P08H-3</strain>
    </source>
</reference>
<organism evidence="10 11">
    <name type="scientific">Paralvinella palmiformis</name>
    <dbReference type="NCBI Taxonomy" id="53620"/>
    <lineage>
        <taxon>Eukaryota</taxon>
        <taxon>Metazoa</taxon>
        <taxon>Spiralia</taxon>
        <taxon>Lophotrochozoa</taxon>
        <taxon>Annelida</taxon>
        <taxon>Polychaeta</taxon>
        <taxon>Sedentaria</taxon>
        <taxon>Canalipalpata</taxon>
        <taxon>Terebellida</taxon>
        <taxon>Terebelliformia</taxon>
        <taxon>Alvinellidae</taxon>
        <taxon>Paralvinella</taxon>
    </lineage>
</organism>
<dbReference type="PANTHER" id="PTHR24243">
    <property type="entry name" value="G-PROTEIN COUPLED RECEPTOR"/>
    <property type="match status" value="1"/>
</dbReference>
<dbReference type="GO" id="GO:0004930">
    <property type="term" value="F:G protein-coupled receptor activity"/>
    <property type="evidence" value="ECO:0007669"/>
    <property type="project" value="UniProtKB-KW"/>
</dbReference>
<feature type="domain" description="G-protein coupled receptors family 1 profile" evidence="9">
    <location>
        <begin position="37"/>
        <end position="294"/>
    </location>
</feature>
<dbReference type="AlphaFoldDB" id="A0AAD9N457"/>
<evidence type="ECO:0000256" key="8">
    <source>
        <dbReference type="SAM" id="Phobius"/>
    </source>
</evidence>
<evidence type="ECO:0000256" key="5">
    <source>
        <dbReference type="ARBA" id="ARBA00023136"/>
    </source>
</evidence>
<feature type="transmembrane region" description="Helical" evidence="8">
    <location>
        <begin position="101"/>
        <end position="126"/>
    </location>
</feature>
<proteinExistence type="predicted"/>
<feature type="transmembrane region" description="Helical" evidence="8">
    <location>
        <begin position="234"/>
        <end position="254"/>
    </location>
</feature>
<evidence type="ECO:0000259" key="9">
    <source>
        <dbReference type="PROSITE" id="PS50262"/>
    </source>
</evidence>
<evidence type="ECO:0000256" key="7">
    <source>
        <dbReference type="ARBA" id="ARBA00023224"/>
    </source>
</evidence>
<keyword evidence="4" id="KW-0297">G-protein coupled receptor</keyword>
<comment type="subcellular location">
    <subcellularLocation>
        <location evidence="1">Membrane</location>
        <topology evidence="1">Multi-pass membrane protein</topology>
    </subcellularLocation>
</comment>
<evidence type="ECO:0000256" key="3">
    <source>
        <dbReference type="ARBA" id="ARBA00022989"/>
    </source>
</evidence>
<keyword evidence="2 8" id="KW-0812">Transmembrane</keyword>
<feature type="transmembrane region" description="Helical" evidence="8">
    <location>
        <begin position="138"/>
        <end position="159"/>
    </location>
</feature>
<dbReference type="PRINTS" id="PR00237">
    <property type="entry name" value="GPCRRHODOPSN"/>
</dbReference>
<dbReference type="Gene3D" id="1.20.1070.10">
    <property type="entry name" value="Rhodopsin 7-helix transmembrane proteins"/>
    <property type="match status" value="1"/>
</dbReference>
<evidence type="ECO:0000256" key="4">
    <source>
        <dbReference type="ARBA" id="ARBA00023040"/>
    </source>
</evidence>
<dbReference type="InterPro" id="IPR000276">
    <property type="entry name" value="GPCR_Rhodpsn"/>
</dbReference>
<keyword evidence="3 8" id="KW-1133">Transmembrane helix</keyword>
<feature type="transmembrane region" description="Helical" evidence="8">
    <location>
        <begin position="191"/>
        <end position="214"/>
    </location>
</feature>
<dbReference type="Pfam" id="PF00001">
    <property type="entry name" value="7tm_1"/>
    <property type="match status" value="1"/>
</dbReference>
<dbReference type="GO" id="GO:0005886">
    <property type="term" value="C:plasma membrane"/>
    <property type="evidence" value="ECO:0007669"/>
    <property type="project" value="TreeGrafter"/>
</dbReference>
<dbReference type="SUPFAM" id="SSF81321">
    <property type="entry name" value="Family A G protein-coupled receptor-like"/>
    <property type="match status" value="1"/>
</dbReference>
<keyword evidence="7" id="KW-0807">Transducer</keyword>
<dbReference type="CDD" id="cd14978">
    <property type="entry name" value="7tmA_FMRFamide_R-like"/>
    <property type="match status" value="1"/>
</dbReference>
<feature type="transmembrane region" description="Helical" evidence="8">
    <location>
        <begin position="274"/>
        <end position="296"/>
    </location>
</feature>
<dbReference type="PROSITE" id="PS50262">
    <property type="entry name" value="G_PROTEIN_RECEP_F1_2"/>
    <property type="match status" value="1"/>
</dbReference>
<dbReference type="EMBL" id="JAODUP010000270">
    <property type="protein sequence ID" value="KAK2154361.1"/>
    <property type="molecule type" value="Genomic_DNA"/>
</dbReference>
<keyword evidence="11" id="KW-1185">Reference proteome</keyword>
<name>A0AAD9N457_9ANNE</name>
<keyword evidence="6" id="KW-0675">Receptor</keyword>
<evidence type="ECO:0000313" key="11">
    <source>
        <dbReference type="Proteomes" id="UP001208570"/>
    </source>
</evidence>
<evidence type="ECO:0000256" key="6">
    <source>
        <dbReference type="ARBA" id="ARBA00023170"/>
    </source>
</evidence>
<sequence length="320" mass="36592">MNQASSSCCKPTENYQSFAATVWIYGSPTLIVLGTIGNILAGMVMMRKRQRKYTTSFYLTYLAFLDTVILYTGLSRQWILARFGLDIRHQTSGVCKLHMFLMYYLVHIEAWLLSCVAIERLAAVWWPMQAKYIFTRRFAMIQMASFSAFLFAADAHLFWTQALIPEGAGNICAINPRFLAFRVNVWGWMDMTIASIMPFSTMITCNVAVVVKIVQQQRMKRNHGTTQETKVQSVTMMLLAVCVVFLICTLPITIYLSDTDSFESAYGCCFSSYVLWPIFNMLLYLNNTTNFVLYCVSGKKFRQQLRAMFSCRPNTIAAHP</sequence>
<evidence type="ECO:0000256" key="2">
    <source>
        <dbReference type="ARBA" id="ARBA00022692"/>
    </source>
</evidence>
<gene>
    <name evidence="10" type="ORF">LSH36_270g05108</name>
</gene>
<accession>A0AAD9N457</accession>
<dbReference type="Proteomes" id="UP001208570">
    <property type="component" value="Unassembled WGS sequence"/>
</dbReference>